<reference evidence="7 8" key="1">
    <citation type="submission" date="2014-03" db="EMBL/GenBank/DDBJ databases">
        <title>Draft Genome Sequences of Four Burkholderia Strains.</title>
        <authorList>
            <person name="Liu X.Y."/>
            <person name="Li C.X."/>
            <person name="Xu J.H."/>
        </authorList>
    </citation>
    <scope>NUCLEOTIDE SEQUENCE [LARGE SCALE GENOMIC DNA]</scope>
    <source>
        <strain evidence="7 8">OP-1</strain>
    </source>
</reference>
<keyword evidence="4" id="KW-0238">DNA-binding</keyword>
<proteinExistence type="inferred from homology"/>
<evidence type="ECO:0000313" key="7">
    <source>
        <dbReference type="EMBL" id="KDR26448.1"/>
    </source>
</evidence>
<evidence type="ECO:0000256" key="5">
    <source>
        <dbReference type="SAM" id="MobiDB-lite"/>
    </source>
</evidence>
<keyword evidence="8" id="KW-1185">Reference proteome</keyword>
<dbReference type="GO" id="GO:0009295">
    <property type="term" value="C:nucleoid"/>
    <property type="evidence" value="ECO:0007669"/>
    <property type="project" value="UniProtKB-SubCell"/>
</dbReference>
<evidence type="ECO:0000256" key="3">
    <source>
        <dbReference type="ARBA" id="ARBA00022490"/>
    </source>
</evidence>
<feature type="region of interest" description="Disordered" evidence="5">
    <location>
        <begin position="52"/>
        <end position="76"/>
    </location>
</feature>
<sequence>MAYTTPEITELLAKQDALNKQLAEAKERETRQVLIEIVQKMRQYGISLEELSGSKPKAQEPVREAKYRDPIGGATWSGRGRAPQWIVGKNRDDFLADTRATKTTKAAAQAALFGDEA</sequence>
<name>A0A656QGA5_9BURK</name>
<organism evidence="7 8">
    <name type="scientific">Caballeronia zhejiangensis</name>
    <dbReference type="NCBI Taxonomy" id="871203"/>
    <lineage>
        <taxon>Bacteria</taxon>
        <taxon>Pseudomonadati</taxon>
        <taxon>Pseudomonadota</taxon>
        <taxon>Betaproteobacteria</taxon>
        <taxon>Burkholderiales</taxon>
        <taxon>Burkholderiaceae</taxon>
        <taxon>Caballeronia</taxon>
    </lineage>
</organism>
<dbReference type="Pfam" id="PF00816">
    <property type="entry name" value="Histone_HNS"/>
    <property type="match status" value="1"/>
</dbReference>
<comment type="caution">
    <text evidence="7">The sequence shown here is derived from an EMBL/GenBank/DDBJ whole genome shotgun (WGS) entry which is preliminary data.</text>
</comment>
<evidence type="ECO:0000259" key="6">
    <source>
        <dbReference type="SMART" id="SM00528"/>
    </source>
</evidence>
<comment type="similarity">
    <text evidence="2">Belongs to the histone-like protein H-NS family.</text>
</comment>
<dbReference type="OrthoDB" id="5297879at2"/>
<feature type="domain" description="DNA-binding protein H-NS-like C-terminal" evidence="6">
    <location>
        <begin position="57"/>
        <end position="96"/>
    </location>
</feature>
<evidence type="ECO:0000256" key="4">
    <source>
        <dbReference type="ARBA" id="ARBA00023125"/>
    </source>
</evidence>
<evidence type="ECO:0000313" key="8">
    <source>
        <dbReference type="Proteomes" id="UP000027451"/>
    </source>
</evidence>
<dbReference type="SUPFAM" id="SSF81273">
    <property type="entry name" value="H-NS histone-like proteins"/>
    <property type="match status" value="1"/>
</dbReference>
<feature type="compositionally biased region" description="Basic and acidic residues" evidence="5">
    <location>
        <begin position="57"/>
        <end position="69"/>
    </location>
</feature>
<comment type="subcellular location">
    <subcellularLocation>
        <location evidence="1">Cytoplasm</location>
        <location evidence="1">Nucleoid</location>
    </subcellularLocation>
</comment>
<dbReference type="RefSeq" id="WP_008345885.1">
    <property type="nucleotide sequence ID" value="NZ_CADFFU010000011.1"/>
</dbReference>
<dbReference type="AlphaFoldDB" id="A0A656QGA5"/>
<gene>
    <name evidence="7" type="ORF">BG60_23035</name>
</gene>
<dbReference type="InterPro" id="IPR027444">
    <property type="entry name" value="H-NS_C_dom"/>
</dbReference>
<dbReference type="Gene3D" id="4.10.430.30">
    <property type="match status" value="1"/>
</dbReference>
<accession>A0A656QGA5</accession>
<dbReference type="PANTHER" id="PTHR38097:SF2">
    <property type="entry name" value="DNA-BINDING PROTEIN STPA"/>
    <property type="match status" value="1"/>
</dbReference>
<dbReference type="PANTHER" id="PTHR38097">
    <property type="match status" value="1"/>
</dbReference>
<dbReference type="Proteomes" id="UP000027451">
    <property type="component" value="Unassembled WGS sequence"/>
</dbReference>
<keyword evidence="3" id="KW-0963">Cytoplasm</keyword>
<evidence type="ECO:0000256" key="1">
    <source>
        <dbReference type="ARBA" id="ARBA00004453"/>
    </source>
</evidence>
<evidence type="ECO:0000256" key="2">
    <source>
        <dbReference type="ARBA" id="ARBA00010610"/>
    </source>
</evidence>
<dbReference type="GO" id="GO:0003677">
    <property type="term" value="F:DNA binding"/>
    <property type="evidence" value="ECO:0007669"/>
    <property type="project" value="UniProtKB-KW"/>
</dbReference>
<protein>
    <submittedName>
        <fullName evidence="7">Histidine biosynthesis protein</fullName>
    </submittedName>
</protein>
<dbReference type="EMBL" id="JFHD01000034">
    <property type="protein sequence ID" value="KDR26448.1"/>
    <property type="molecule type" value="Genomic_DNA"/>
</dbReference>
<dbReference type="SMART" id="SM00528">
    <property type="entry name" value="HNS"/>
    <property type="match status" value="1"/>
</dbReference>